<organism evidence="1 2">
    <name type="scientific">Enterococcus faecalis</name>
    <name type="common">Streptococcus faecalis</name>
    <dbReference type="NCBI Taxonomy" id="1351"/>
    <lineage>
        <taxon>Bacteria</taxon>
        <taxon>Bacillati</taxon>
        <taxon>Bacillota</taxon>
        <taxon>Bacilli</taxon>
        <taxon>Lactobacillales</taxon>
        <taxon>Enterococcaceae</taxon>
        <taxon>Enterococcus</taxon>
    </lineage>
</organism>
<gene>
    <name evidence="1" type="ORF">EfsSVR2332_40450</name>
</gene>
<proteinExistence type="predicted"/>
<accession>A0AC59HWE5</accession>
<dbReference type="EMBL" id="AP026731">
    <property type="protein sequence ID" value="BDQ63967.1"/>
    <property type="molecule type" value="Genomic_DNA"/>
</dbReference>
<dbReference type="Proteomes" id="UP001317613">
    <property type="component" value="Plasmid pSVR2332_phage"/>
</dbReference>
<evidence type="ECO:0000313" key="1">
    <source>
        <dbReference type="EMBL" id="BDQ63967.1"/>
    </source>
</evidence>
<keyword evidence="1" id="KW-0614">Plasmid</keyword>
<sequence>MKNIQPYFSHDSNARNSDELIPVRMKFGAEGYGVYFMLLERLREEGNYTSIKDYNTIAFDLRVDTSIIKSVIEDFGLFAFTEDGECFYSEGLNKRMAFMEEKSKKRSEAGKKGAEKRWSQNQNESNAMNEENKNIAKKWQTDSNAIAKPSKKNSKPKNANAIATEKNSNKIKENKNKENKIKTKETAAYSSVDKTKDSKAVSYWLTQVHPAEAPTIMESINFWVEDFGGYDEIVILAIDEMLKNGAKSYNYLDTILKSWETKKLDTPEKVKKHLSGYYNKRKNDNNQKGGSMSDWDELL</sequence>
<protein>
    <submittedName>
        <fullName evidence="1">Uncharacterized protein</fullName>
    </submittedName>
</protein>
<geneLocation type="plasmid" evidence="1 2">
    <name>pSVR2332_phage</name>
</geneLocation>
<evidence type="ECO:0000313" key="2">
    <source>
        <dbReference type="Proteomes" id="UP001317613"/>
    </source>
</evidence>
<reference evidence="1" key="1">
    <citation type="submission" date="2022-08" db="EMBL/GenBank/DDBJ databases">
        <title>Molecular epidemiological analysis of five strains of VanD-type vancomycin-resistant Enterococcus faecalis.</title>
        <authorList>
            <person name="Mimura K."/>
            <person name="Hashimoto Y."/>
            <person name="Tomita H."/>
        </authorList>
    </citation>
    <scope>NUCLEOTIDE SEQUENCE</scope>
    <source>
        <strain evidence="1">SVR2332</strain>
        <plasmid evidence="1">pSVR2332_phage</plasmid>
    </source>
</reference>
<name>A0AC59HWE5_ENTFL</name>